<dbReference type="GO" id="GO:0030313">
    <property type="term" value="C:cell envelope"/>
    <property type="evidence" value="ECO:0007669"/>
    <property type="project" value="UniProtKB-SubCell"/>
</dbReference>
<feature type="domain" description="Transglutaminase-like" evidence="4">
    <location>
        <begin position="184"/>
        <end position="282"/>
    </location>
</feature>
<evidence type="ECO:0000256" key="3">
    <source>
        <dbReference type="SAM" id="SignalP"/>
    </source>
</evidence>
<dbReference type="InterPro" id="IPR032675">
    <property type="entry name" value="LRR_dom_sf"/>
</dbReference>
<name>A0A173UZ58_9FIRM</name>
<protein>
    <submittedName>
        <fullName evidence="5">Internalin-A</fullName>
    </submittedName>
</protein>
<dbReference type="Gene3D" id="2.60.40.4270">
    <property type="entry name" value="Listeria-Bacteroides repeat domain"/>
    <property type="match status" value="3"/>
</dbReference>
<dbReference type="Pfam" id="PF09479">
    <property type="entry name" value="Flg_new"/>
    <property type="match status" value="3"/>
</dbReference>
<organism evidence="5 6">
    <name type="scientific">Roseburia intestinalis</name>
    <dbReference type="NCBI Taxonomy" id="166486"/>
    <lineage>
        <taxon>Bacteria</taxon>
        <taxon>Bacillati</taxon>
        <taxon>Bacillota</taxon>
        <taxon>Clostridia</taxon>
        <taxon>Lachnospirales</taxon>
        <taxon>Lachnospiraceae</taxon>
        <taxon>Roseburia</taxon>
    </lineage>
</organism>
<dbReference type="SUPFAM" id="SSF52058">
    <property type="entry name" value="L domain-like"/>
    <property type="match status" value="1"/>
</dbReference>
<feature type="chain" id="PRO_5008013414" evidence="3">
    <location>
        <begin position="29"/>
        <end position="834"/>
    </location>
</feature>
<dbReference type="Pfam" id="PF01841">
    <property type="entry name" value="Transglut_core"/>
    <property type="match status" value="1"/>
</dbReference>
<evidence type="ECO:0000313" key="5">
    <source>
        <dbReference type="EMBL" id="CUN20094.1"/>
    </source>
</evidence>
<dbReference type="Gene3D" id="3.80.10.10">
    <property type="entry name" value="Ribonuclease Inhibitor"/>
    <property type="match status" value="2"/>
</dbReference>
<dbReference type="Proteomes" id="UP000095350">
    <property type="component" value="Unassembled WGS sequence"/>
</dbReference>
<reference evidence="5 6" key="1">
    <citation type="submission" date="2015-09" db="EMBL/GenBank/DDBJ databases">
        <authorList>
            <consortium name="Pathogen Informatics"/>
        </authorList>
    </citation>
    <scope>NUCLEOTIDE SEQUENCE [LARGE SCALE GENOMIC DNA]</scope>
    <source>
        <strain evidence="5 6">2789STDY5834960</strain>
    </source>
</reference>
<feature type="signal peptide" evidence="3">
    <location>
        <begin position="1"/>
        <end position="28"/>
    </location>
</feature>
<keyword evidence="3" id="KW-0732">Signal</keyword>
<feature type="compositionally biased region" description="Acidic residues" evidence="2">
    <location>
        <begin position="121"/>
        <end position="132"/>
    </location>
</feature>
<dbReference type="Gene3D" id="3.10.620.30">
    <property type="match status" value="1"/>
</dbReference>
<dbReference type="InterPro" id="IPR042229">
    <property type="entry name" value="Listeria/Bacterioides_rpt_sf"/>
</dbReference>
<evidence type="ECO:0000313" key="6">
    <source>
        <dbReference type="Proteomes" id="UP000095350"/>
    </source>
</evidence>
<feature type="region of interest" description="Disordered" evidence="2">
    <location>
        <begin position="33"/>
        <end position="144"/>
    </location>
</feature>
<dbReference type="PANTHER" id="PTHR45661">
    <property type="entry name" value="SURFACE ANTIGEN"/>
    <property type="match status" value="1"/>
</dbReference>
<dbReference type="STRING" id="166486.ERS852572_02415"/>
<dbReference type="InterPro" id="IPR053139">
    <property type="entry name" value="Surface_bspA-like"/>
</dbReference>
<dbReference type="InterPro" id="IPR026906">
    <property type="entry name" value="LRR_5"/>
</dbReference>
<feature type="compositionally biased region" description="Acidic residues" evidence="2">
    <location>
        <begin position="76"/>
        <end position="113"/>
    </location>
</feature>
<sequence>MKGRMKKAFTALLAATVLVGGMPVNMQANVITETEKTESASEKVNEKYADTEELDLMDRERQETQAGEQEKRENTEQPESEETEQPDTEEQSEETEQPDTEEQPEETEQPDTETEQKETELSEMEEETEEREETSIKGDASEEQIAAEQKAWTLINKYADPDYFLTDPERNAITDAQFEELRQAALQAVAGCTTQYEKIKAIMAFVADRTYYDYYAYYNNKPSYWSPYEVYEQKRAMCSGYASLMRTLCISIGIPCMDLEGHAHEYNAVYDSENGKWIFADATWCSRNSYSVDKEWEYQGYSDRYFDLSPEEIAELSNHQIYRVDGLLKDGLYYSLISYRWSRGNWYFDLAAVKNKNIRQVKCGGFEDIDVLEVNDGAGVFADCTLLEEADLSQTGITVIESRLFLNCTSLKTVKLPKTLTMIYGAFENCTSLEKVDLSQTGITELEGTFEGCSALETVKLPENITKIGFGTFTGCSSLEKMDLSQTLVTEIGGSAFSACSGLKTVKFPKTLTAIDSYAFLSCKNLTGELDLSQTAVKTIGICAFYKDGGVLGKIRLPKTITEIGSEAFSWETTDGPEKIYVITSLSKDKINAEAFKRNVPVVVCPYLYTIKFDGNGAAKGKMSEKACAAGQKEKLSKNKFEKKGYTFAGWNTQPDGKGTFYEENAYVKNLTKKADEVVTLYAQWKAAQYQITYNLNGGKNNKKNPKTYKITSKTIKLSNPSKKGYVFKGWYCDKKCTKKVTSIKKGSTGKVTLYAKWAKEKYTITYKLNGGKNNKKNPKIYTITSKMIKLAAPTRKGYVFKGWYRDKKCTRKVTSIKKGSTGKITLYAKWKKK</sequence>
<accession>A0A173UZ58</accession>
<dbReference type="Pfam" id="PF13306">
    <property type="entry name" value="LRR_5"/>
    <property type="match status" value="1"/>
</dbReference>
<evidence type="ECO:0000256" key="2">
    <source>
        <dbReference type="SAM" id="MobiDB-lite"/>
    </source>
</evidence>
<dbReference type="InterPro" id="IPR038765">
    <property type="entry name" value="Papain-like_cys_pep_sf"/>
</dbReference>
<feature type="compositionally biased region" description="Basic and acidic residues" evidence="2">
    <location>
        <begin position="33"/>
        <end position="75"/>
    </location>
</feature>
<evidence type="ECO:0000256" key="1">
    <source>
        <dbReference type="ARBA" id="ARBA00004196"/>
    </source>
</evidence>
<dbReference type="AlphaFoldDB" id="A0A173UZ58"/>
<proteinExistence type="predicted"/>
<dbReference type="RefSeq" id="WP_055194778.1">
    <property type="nucleotide sequence ID" value="NZ_CABIYH010000018.1"/>
</dbReference>
<evidence type="ECO:0000259" key="4">
    <source>
        <dbReference type="Pfam" id="PF01841"/>
    </source>
</evidence>
<gene>
    <name evidence="5" type="primary">inlA_2</name>
    <name evidence="5" type="ORF">ERS852572_02415</name>
</gene>
<dbReference type="PaxDb" id="166486-ERS852572_02415"/>
<comment type="subcellular location">
    <subcellularLocation>
        <location evidence="1">Cell envelope</location>
    </subcellularLocation>
</comment>
<dbReference type="NCBIfam" id="TIGR02543">
    <property type="entry name" value="List_Bact_rpt"/>
    <property type="match status" value="2"/>
</dbReference>
<dbReference type="SUPFAM" id="SSF54001">
    <property type="entry name" value="Cysteine proteinases"/>
    <property type="match status" value="1"/>
</dbReference>
<dbReference type="InterPro" id="IPR013378">
    <property type="entry name" value="InlB-like_B-rpt"/>
</dbReference>
<dbReference type="EMBL" id="CYXZ01000018">
    <property type="protein sequence ID" value="CUN20094.1"/>
    <property type="molecule type" value="Genomic_DNA"/>
</dbReference>
<dbReference type="PANTHER" id="PTHR45661:SF3">
    <property type="entry name" value="IG-LIKE DOMAIN-CONTAINING PROTEIN"/>
    <property type="match status" value="1"/>
</dbReference>
<dbReference type="InterPro" id="IPR002931">
    <property type="entry name" value="Transglutaminase-like"/>
</dbReference>